<name>A0ABU1AJA8_9BACT</name>
<proteinExistence type="predicted"/>
<dbReference type="RefSeq" id="WP_308985344.1">
    <property type="nucleotide sequence ID" value="NZ_JARXIC010000015.1"/>
</dbReference>
<keyword evidence="3" id="KW-1185">Reference proteome</keyword>
<gene>
    <name evidence="2" type="ORF">QEH59_10615</name>
</gene>
<evidence type="ECO:0000313" key="2">
    <source>
        <dbReference type="EMBL" id="MDQ8194880.1"/>
    </source>
</evidence>
<dbReference type="EMBL" id="JARXIC010000015">
    <property type="protein sequence ID" value="MDQ8194880.1"/>
    <property type="molecule type" value="Genomic_DNA"/>
</dbReference>
<feature type="chain" id="PRO_5046235146" evidence="1">
    <location>
        <begin position="25"/>
        <end position="485"/>
    </location>
</feature>
<organism evidence="2 3">
    <name type="scientific">Thalassobacterium sedimentorum</name>
    <dbReference type="NCBI Taxonomy" id="3041258"/>
    <lineage>
        <taxon>Bacteria</taxon>
        <taxon>Pseudomonadati</taxon>
        <taxon>Verrucomicrobiota</taxon>
        <taxon>Opitutia</taxon>
        <taxon>Puniceicoccales</taxon>
        <taxon>Coraliomargaritaceae</taxon>
        <taxon>Thalassobacterium</taxon>
    </lineage>
</organism>
<dbReference type="Gene3D" id="3.30.700.10">
    <property type="entry name" value="Glycoprotein, Type 4 Pilin"/>
    <property type="match status" value="1"/>
</dbReference>
<reference evidence="2 3" key="1">
    <citation type="submission" date="2023-04" db="EMBL/GenBank/DDBJ databases">
        <title>A novel bacteria isolated from coastal sediment.</title>
        <authorList>
            <person name="Liu X.-J."/>
            <person name="Du Z.-J."/>
        </authorList>
    </citation>
    <scope>NUCLEOTIDE SEQUENCE [LARGE SCALE GENOMIC DNA]</scope>
    <source>
        <strain evidence="2 3">SDUM461004</strain>
    </source>
</reference>
<protein>
    <submittedName>
        <fullName evidence="2">Uncharacterized protein</fullName>
    </submittedName>
</protein>
<dbReference type="Proteomes" id="UP001243717">
    <property type="component" value="Unassembled WGS sequence"/>
</dbReference>
<feature type="signal peptide" evidence="1">
    <location>
        <begin position="1"/>
        <end position="24"/>
    </location>
</feature>
<keyword evidence="1" id="KW-0732">Signal</keyword>
<sequence>MKRISPLPLAAAILTLLIPNSPSAASFQDAIPHIDLDGSILGYVNFEDDGQEIGTALNDIYQQVITHTPEMPPIPVDFTQLLDNLGFSSLNAVAFSSKDLKDGQHRNRSVALMNGSPTGIYALYSLSPLTFSAAQKAPADATGAMTTSVQLTALRDTATSIMQQIMGPMGESLVKQQLMQVIPGTDLSYDAIINTLSGKWDAFWHQSYRENLQQEFKFWVSIEGAGSLLPKLRNFAETQGVTFSENDTTLKANFGLLLGANAAFSLYAEAPKQGGELIIYSHPDWTPQSPGERLASTPAFQQLAAQLPAKAIAFNYSVGADLKPLLEQFATMPQLAKYSKAAESLIELLIGDFLKPSMTVTYMAGEHIATDQYAGYSSKQVIMALPTLAASGIGAAMAIPAFQKVRTTSQEKAVTNNLRQIAAAADQYFLENGKTSVNIKDLIGPDKYLRSITPVAGESYEGMTIEMDTDISVTLGNGKVITLDF</sequence>
<dbReference type="InterPro" id="IPR045584">
    <property type="entry name" value="Pilin-like"/>
</dbReference>
<evidence type="ECO:0000256" key="1">
    <source>
        <dbReference type="SAM" id="SignalP"/>
    </source>
</evidence>
<comment type="caution">
    <text evidence="2">The sequence shown here is derived from an EMBL/GenBank/DDBJ whole genome shotgun (WGS) entry which is preliminary data.</text>
</comment>
<accession>A0ABU1AJA8</accession>
<evidence type="ECO:0000313" key="3">
    <source>
        <dbReference type="Proteomes" id="UP001243717"/>
    </source>
</evidence>
<dbReference type="SUPFAM" id="SSF54523">
    <property type="entry name" value="Pili subunits"/>
    <property type="match status" value="1"/>
</dbReference>